<dbReference type="PROSITE" id="PS50211">
    <property type="entry name" value="DENN"/>
    <property type="match status" value="1"/>
</dbReference>
<protein>
    <recommendedName>
        <fullName evidence="3">UDENN domain-containing protein</fullName>
    </recommendedName>
</protein>
<comment type="similarity">
    <text evidence="1">Belongs to the DENND6 family.</text>
</comment>
<feature type="region of interest" description="Disordered" evidence="2">
    <location>
        <begin position="1049"/>
        <end position="1125"/>
    </location>
</feature>
<name>A0A9W7XN56_9FUNG</name>
<feature type="region of interest" description="Disordered" evidence="2">
    <location>
        <begin position="666"/>
        <end position="685"/>
    </location>
</feature>
<feature type="compositionally biased region" description="Basic and acidic residues" evidence="2">
    <location>
        <begin position="270"/>
        <end position="279"/>
    </location>
</feature>
<dbReference type="AlphaFoldDB" id="A0A9W7XN56"/>
<dbReference type="Proteomes" id="UP001145021">
    <property type="component" value="Unassembled WGS sequence"/>
</dbReference>
<dbReference type="PANTHER" id="PTHR13677">
    <property type="entry name" value="LD41638P"/>
    <property type="match status" value="1"/>
</dbReference>
<sequence length="1218" mass="132501">MLNATESDVLSLDGAAMHGPARTTTTTRDRPGSTASSLVSEDEFYDCRSQANSAKPSIDAIASVPDTEAVHTAESPTESDKQKAPTADQRLQKQQQNEQHQHQQHRYRSLTNSRVPRSSSNSNSNSSPTEMGDSSAANVPPMPSTMLRRSATASEKHGGSSRARNKSGGNANSLIEERARRAVKAMAEACTTGISVREADERRSRAFSRLLVDSRLGGTQPPVDRPSTRSLSPEPEGMRSSSNDNLSMRTKLRQNAIHPVASHSRISSVGRKEKEKADLIDPVPASKPVLEETADGRASVGPSMPKAATASPLTGDADSRTLSMTSDRKSMAIARSASLEARVDRKTREGLAQWLVCFATVQFDVDQGPTLNLLYPHVQFSESERAAICFSSMPDSTIYELYDSVYTFHFRVDPVRLGLPKDQIFLYGHVFFRQKRDPLMRRGGFQRSVVVISHLPYHGLFSRMVYMLGPLYFDLGTAILEAGAHNVSSWPRPSADGAFELPFLGTALSVEIPARDASQLLETSKFPLDRFDPGEHILASVTFDGLFRSFRDTLGDLWTCWELMILGESLVVLADTPSRCSEAIVSLVDIIFPITYCGDYRPYFTIQDPDFRAVVCKTHVPPNTVVGVSNPFFSEALSHWPHKLFLGTSGRMTQMHGASARKARAFGDTGAGSTSSGMGSDNSEMWGSSSSGIKQGLQSKYKCAVSKDRLFAEQLLDALKTGKQPPWMINNMLRRYFIDLTVQFLAPLNRYFSTLIPQVHSSTAILMHGRDRQRAAAPWSVSRRQDAGNAAFAAAAGSGGGSGVLESELTWFAAPGKLRPWRTDDFMASLASLGISPQLSSRYAAASAADVFASVFSGGSNGESSSVTGGSGNGSSSQNTSTAAPTTATTTPSTVASAGGTGFSLWKSKKSAAKKLSDEWQQLYTQFLKCGNFATWLARRTDEAQRALLARFRQEVCRGDVHAWCRGFDYSLDLGEQQLATELEMLDLATMDLGQRGSESGSGSGTGSGNQHAHAHAKHVFYHGDAEDERQRAERQHQRALRERQQRLAQGMTLGEQPVYGSDGSLIGYTRRRANGEPIASDTGAARGAARTQDPQRSAHGQQTQTQTQVQTHGHEHEHGPRHGCKQLGQRITYARRPQHVMLHAAWQIAELMGLAAMSRIPLSYRGSGINSSARASPPSAGELAALRRQLSTMLEYMAADDGQLFLALVADDYAPRA</sequence>
<comment type="caution">
    <text evidence="4">The sequence shown here is derived from an EMBL/GenBank/DDBJ whole genome shotgun (WGS) entry which is preliminary data.</text>
</comment>
<feature type="region of interest" description="Disordered" evidence="2">
    <location>
        <begin position="994"/>
        <end position="1014"/>
    </location>
</feature>
<feature type="region of interest" description="Disordered" evidence="2">
    <location>
        <begin position="211"/>
        <end position="324"/>
    </location>
</feature>
<feature type="region of interest" description="Disordered" evidence="2">
    <location>
        <begin position="1"/>
        <end position="173"/>
    </location>
</feature>
<accession>A0A9W7XN56</accession>
<organism evidence="4 5">
    <name type="scientific">Coemansia asiatica</name>
    <dbReference type="NCBI Taxonomy" id="1052880"/>
    <lineage>
        <taxon>Eukaryota</taxon>
        <taxon>Fungi</taxon>
        <taxon>Fungi incertae sedis</taxon>
        <taxon>Zoopagomycota</taxon>
        <taxon>Kickxellomycotina</taxon>
        <taxon>Kickxellomycetes</taxon>
        <taxon>Kickxellales</taxon>
        <taxon>Kickxellaceae</taxon>
        <taxon>Coemansia</taxon>
    </lineage>
</organism>
<dbReference type="EMBL" id="JANBOH010000007">
    <property type="protein sequence ID" value="KAJ1648340.1"/>
    <property type="molecule type" value="Genomic_DNA"/>
</dbReference>
<dbReference type="PANTHER" id="PTHR13677:SF0">
    <property type="entry name" value="LD41638P"/>
    <property type="match status" value="1"/>
</dbReference>
<feature type="region of interest" description="Disordered" evidence="2">
    <location>
        <begin position="863"/>
        <end position="898"/>
    </location>
</feature>
<feature type="compositionally biased region" description="Low complexity" evidence="2">
    <location>
        <begin position="667"/>
        <end position="681"/>
    </location>
</feature>
<reference evidence="4" key="1">
    <citation type="submission" date="2022-07" db="EMBL/GenBank/DDBJ databases">
        <title>Phylogenomic reconstructions and comparative analyses of Kickxellomycotina fungi.</title>
        <authorList>
            <person name="Reynolds N.K."/>
            <person name="Stajich J.E."/>
            <person name="Barry K."/>
            <person name="Grigoriev I.V."/>
            <person name="Crous P."/>
            <person name="Smith M.E."/>
        </authorList>
    </citation>
    <scope>NUCLEOTIDE SEQUENCE</scope>
    <source>
        <strain evidence="4">NBRC 105413</strain>
    </source>
</reference>
<evidence type="ECO:0000313" key="5">
    <source>
        <dbReference type="Proteomes" id="UP001145021"/>
    </source>
</evidence>
<feature type="compositionally biased region" description="Low complexity" evidence="2">
    <location>
        <begin position="1100"/>
        <end position="1112"/>
    </location>
</feature>
<proteinExistence type="inferred from homology"/>
<keyword evidence="5" id="KW-1185">Reference proteome</keyword>
<feature type="compositionally biased region" description="Low complexity" evidence="2">
    <location>
        <begin position="118"/>
        <end position="127"/>
    </location>
</feature>
<dbReference type="InterPro" id="IPR024224">
    <property type="entry name" value="DENND6"/>
</dbReference>
<evidence type="ECO:0000313" key="4">
    <source>
        <dbReference type="EMBL" id="KAJ1648340.1"/>
    </source>
</evidence>
<evidence type="ECO:0000259" key="3">
    <source>
        <dbReference type="PROSITE" id="PS50211"/>
    </source>
</evidence>
<evidence type="ECO:0000256" key="2">
    <source>
        <dbReference type="SAM" id="MobiDB-lite"/>
    </source>
</evidence>
<dbReference type="GO" id="GO:0005085">
    <property type="term" value="F:guanyl-nucleotide exchange factor activity"/>
    <property type="evidence" value="ECO:0007669"/>
    <property type="project" value="InterPro"/>
</dbReference>
<evidence type="ECO:0000256" key="1">
    <source>
        <dbReference type="ARBA" id="ARBA00007159"/>
    </source>
</evidence>
<gene>
    <name evidence="4" type="ORF">LPJ64_000393</name>
</gene>
<dbReference type="InterPro" id="IPR037516">
    <property type="entry name" value="Tripartite_DENN"/>
</dbReference>
<dbReference type="GO" id="GO:0055037">
    <property type="term" value="C:recycling endosome"/>
    <property type="evidence" value="ECO:0007669"/>
    <property type="project" value="TreeGrafter"/>
</dbReference>
<feature type="compositionally biased region" description="Polar residues" evidence="2">
    <location>
        <begin position="239"/>
        <end position="248"/>
    </location>
</feature>
<feature type="domain" description="UDENN" evidence="3">
    <location>
        <begin position="356"/>
        <end position="828"/>
    </location>
</feature>